<sequence>MKALIFNGAVERSENTTAKRLTGYLEELLGNLGIETNVFTITDSEIPVFEVPMVKVPESVVRMNQMFREPDIHIWLSPLYHGGMTGAMKNCLDWMEYSSRETHPYLSGKVVGLVCWADGVQAIQGITAMDAVAKALRAWTAPLSIPIQRSELYNGHGEISQTYQERFELLLQLLLKGPTFF</sequence>
<evidence type="ECO:0000259" key="1">
    <source>
        <dbReference type="Pfam" id="PF03358"/>
    </source>
</evidence>
<dbReference type="SUPFAM" id="SSF52218">
    <property type="entry name" value="Flavoproteins"/>
    <property type="match status" value="1"/>
</dbReference>
<dbReference type="RefSeq" id="WP_275616882.1">
    <property type="nucleotide sequence ID" value="NZ_JARFVB010000014.1"/>
</dbReference>
<keyword evidence="3" id="KW-1185">Reference proteome</keyword>
<dbReference type="EMBL" id="JARFVB010000014">
    <property type="protein sequence ID" value="MDF0717734.1"/>
    <property type="molecule type" value="Genomic_DNA"/>
</dbReference>
<accession>A0ABT5Y318</accession>
<reference evidence="2 3" key="1">
    <citation type="submission" date="2023-03" db="EMBL/GenBank/DDBJ databases">
        <title>Muricauda XX sp. nov. and Muricauda XXX sp. nov., two novel species isolated from Okinawa Trough.</title>
        <authorList>
            <person name="Cao W."/>
            <person name="Deng X."/>
        </authorList>
    </citation>
    <scope>NUCLEOTIDE SEQUENCE [LARGE SCALE GENOMIC DNA]</scope>
    <source>
        <strain evidence="2 3">334s03</strain>
    </source>
</reference>
<gene>
    <name evidence="2" type="ORF">PY092_16345</name>
</gene>
<dbReference type="Pfam" id="PF03358">
    <property type="entry name" value="FMN_red"/>
    <property type="match status" value="1"/>
</dbReference>
<dbReference type="Proteomes" id="UP001221366">
    <property type="component" value="Unassembled WGS sequence"/>
</dbReference>
<organism evidence="2 3">
    <name type="scientific">Flagellimonas yonaguniensis</name>
    <dbReference type="NCBI Taxonomy" id="3031325"/>
    <lineage>
        <taxon>Bacteria</taxon>
        <taxon>Pseudomonadati</taxon>
        <taxon>Bacteroidota</taxon>
        <taxon>Flavobacteriia</taxon>
        <taxon>Flavobacteriales</taxon>
        <taxon>Flavobacteriaceae</taxon>
        <taxon>Flagellimonas</taxon>
    </lineage>
</organism>
<protein>
    <submittedName>
        <fullName evidence="2">NAD(P)H-dependent oxidoreductase</fullName>
    </submittedName>
</protein>
<evidence type="ECO:0000313" key="2">
    <source>
        <dbReference type="EMBL" id="MDF0717734.1"/>
    </source>
</evidence>
<evidence type="ECO:0000313" key="3">
    <source>
        <dbReference type="Proteomes" id="UP001221366"/>
    </source>
</evidence>
<dbReference type="Gene3D" id="3.40.50.360">
    <property type="match status" value="1"/>
</dbReference>
<name>A0ABT5Y318_9FLAO</name>
<comment type="caution">
    <text evidence="2">The sequence shown here is derived from an EMBL/GenBank/DDBJ whole genome shotgun (WGS) entry which is preliminary data.</text>
</comment>
<dbReference type="InterPro" id="IPR029039">
    <property type="entry name" value="Flavoprotein-like_sf"/>
</dbReference>
<dbReference type="InterPro" id="IPR005025">
    <property type="entry name" value="FMN_Rdtase-like_dom"/>
</dbReference>
<feature type="domain" description="NADPH-dependent FMN reductase-like" evidence="1">
    <location>
        <begin position="1"/>
        <end position="123"/>
    </location>
</feature>
<proteinExistence type="predicted"/>